<evidence type="ECO:0000313" key="1">
    <source>
        <dbReference type="EMBL" id="KXB63304.1"/>
    </source>
</evidence>
<dbReference type="RefSeq" id="WP_060918207.1">
    <property type="nucleotide sequence ID" value="NZ_KQ960091.1"/>
</dbReference>
<dbReference type="STRING" id="157687.HMPREF3180_01564"/>
<comment type="caution">
    <text evidence="1">The sequence shown here is derived from an EMBL/GenBank/DDBJ whole genome shotgun (WGS) entry which is preliminary data.</text>
</comment>
<gene>
    <name evidence="1" type="ORF">HMPREF3180_01564</name>
</gene>
<name>A0A134A6H2_9FUSO</name>
<accession>A0A134A6H2</accession>
<sequence>MENIMDLVKVERHENYGLVVSSRVVAKALNRRHSDILESIEKLVESKEYQENGNIRSLIFPNEYRVSNQKRKYKEYLLTKDGFILYMFNIQGHNKFKLAYINEFNRMERLLKQQRLLPMPKSDKVSIPLDKAVHWAKIKEVANKANEVRSDTYRKICKLSQDLAMITNQIDELSGMTFEVENLLDQIEN</sequence>
<evidence type="ECO:0000313" key="2">
    <source>
        <dbReference type="Proteomes" id="UP000070483"/>
    </source>
</evidence>
<dbReference type="InterPro" id="IPR014054">
    <property type="entry name" value="Phage_regulatory_Rha"/>
</dbReference>
<protein>
    <submittedName>
        <fullName evidence="1">Phage regulatory protein, Rha family</fullName>
    </submittedName>
</protein>
<proteinExistence type="predicted"/>
<dbReference type="EMBL" id="LSDD01000113">
    <property type="protein sequence ID" value="KXB63304.1"/>
    <property type="molecule type" value="Genomic_DNA"/>
</dbReference>
<reference evidence="2" key="1">
    <citation type="submission" date="2016-01" db="EMBL/GenBank/DDBJ databases">
        <authorList>
            <person name="Mitreva M."/>
            <person name="Pepin K.H."/>
            <person name="Mihindukulasuriya K.A."/>
            <person name="Fulton R."/>
            <person name="Fronick C."/>
            <person name="O'Laughlin M."/>
            <person name="Miner T."/>
            <person name="Herter B."/>
            <person name="Rosa B.A."/>
            <person name="Cordes M."/>
            <person name="Tomlinson C."/>
            <person name="Wollam A."/>
            <person name="Palsikar V.B."/>
            <person name="Mardis E.R."/>
            <person name="Wilson R.K."/>
        </authorList>
    </citation>
    <scope>NUCLEOTIDE SEQUENCE [LARGE SCALE GENOMIC DNA]</scope>
    <source>
        <strain evidence="2">KA00185</strain>
    </source>
</reference>
<dbReference type="AlphaFoldDB" id="A0A134A6H2"/>
<keyword evidence="2" id="KW-1185">Reference proteome</keyword>
<organism evidence="1 2">
    <name type="scientific">Leptotrichia wadei</name>
    <dbReference type="NCBI Taxonomy" id="157687"/>
    <lineage>
        <taxon>Bacteria</taxon>
        <taxon>Fusobacteriati</taxon>
        <taxon>Fusobacteriota</taxon>
        <taxon>Fusobacteriia</taxon>
        <taxon>Fusobacteriales</taxon>
        <taxon>Leptotrichiaceae</taxon>
        <taxon>Leptotrichia</taxon>
    </lineage>
</organism>
<dbReference type="Proteomes" id="UP000070483">
    <property type="component" value="Unassembled WGS sequence"/>
</dbReference>
<dbReference type="PATRIC" id="fig|157687.3.peg.1556"/>
<dbReference type="Pfam" id="PF09669">
    <property type="entry name" value="Phage_pRha"/>
    <property type="match status" value="1"/>
</dbReference>
<dbReference type="NCBIfam" id="TIGR02681">
    <property type="entry name" value="phage_pRha"/>
    <property type="match status" value="1"/>
</dbReference>